<feature type="region of interest" description="Disordered" evidence="1">
    <location>
        <begin position="22"/>
        <end position="50"/>
    </location>
</feature>
<organism evidence="2 3">
    <name type="scientific">Cotesia glomerata</name>
    <name type="common">Lepidopteran parasitic wasp</name>
    <name type="synonym">Apanteles glomeratus</name>
    <dbReference type="NCBI Taxonomy" id="32391"/>
    <lineage>
        <taxon>Eukaryota</taxon>
        <taxon>Metazoa</taxon>
        <taxon>Ecdysozoa</taxon>
        <taxon>Arthropoda</taxon>
        <taxon>Hexapoda</taxon>
        <taxon>Insecta</taxon>
        <taxon>Pterygota</taxon>
        <taxon>Neoptera</taxon>
        <taxon>Endopterygota</taxon>
        <taxon>Hymenoptera</taxon>
        <taxon>Apocrita</taxon>
        <taxon>Ichneumonoidea</taxon>
        <taxon>Braconidae</taxon>
        <taxon>Microgastrinae</taxon>
        <taxon>Cotesia</taxon>
    </lineage>
</organism>
<evidence type="ECO:0000256" key="1">
    <source>
        <dbReference type="SAM" id="MobiDB-lite"/>
    </source>
</evidence>
<accession>A0AAV7INS1</accession>
<proteinExistence type="predicted"/>
<name>A0AAV7INS1_COTGL</name>
<keyword evidence="3" id="KW-1185">Reference proteome</keyword>
<evidence type="ECO:0000313" key="3">
    <source>
        <dbReference type="Proteomes" id="UP000826195"/>
    </source>
</evidence>
<sequence length="152" mass="17652">MHILFLCIVVDIGSTRSYLKKTSVPTQNLPLGSSKECACPSTDSREERIRRRSIKKKLLTINDIEELNLNEKQDDEQEEGDKQEDEQEKGKKQGDEQEEEEKDDDRNEKEVSNNLNHNETHSISISTEENAVIWGKKVFDFDRLTSQYLHKS</sequence>
<gene>
    <name evidence="2" type="ORF">KQX54_016530</name>
</gene>
<dbReference type="Proteomes" id="UP000826195">
    <property type="component" value="Unassembled WGS sequence"/>
</dbReference>
<feature type="compositionally biased region" description="Acidic residues" evidence="1">
    <location>
        <begin position="65"/>
        <end position="87"/>
    </location>
</feature>
<feature type="compositionally biased region" description="Polar residues" evidence="1">
    <location>
        <begin position="112"/>
        <end position="129"/>
    </location>
</feature>
<comment type="caution">
    <text evidence="2">The sequence shown here is derived from an EMBL/GenBank/DDBJ whole genome shotgun (WGS) entry which is preliminary data.</text>
</comment>
<dbReference type="AlphaFoldDB" id="A0AAV7INS1"/>
<feature type="region of interest" description="Disordered" evidence="1">
    <location>
        <begin position="65"/>
        <end position="129"/>
    </location>
</feature>
<evidence type="ECO:0000313" key="2">
    <source>
        <dbReference type="EMBL" id="KAH0555263.1"/>
    </source>
</evidence>
<protein>
    <submittedName>
        <fullName evidence="2">Uncharacterized protein</fullName>
    </submittedName>
</protein>
<reference evidence="2 3" key="1">
    <citation type="journal article" date="2021" name="J. Hered.">
        <title>A chromosome-level genome assembly of the parasitoid wasp, Cotesia glomerata (Hymenoptera: Braconidae).</title>
        <authorList>
            <person name="Pinto B.J."/>
            <person name="Weis J.J."/>
            <person name="Gamble T."/>
            <person name="Ode P.J."/>
            <person name="Paul R."/>
            <person name="Zaspel J.M."/>
        </authorList>
    </citation>
    <scope>NUCLEOTIDE SEQUENCE [LARGE SCALE GENOMIC DNA]</scope>
    <source>
        <strain evidence="2">CgM1</strain>
    </source>
</reference>
<dbReference type="EMBL" id="JAHXZJ010001119">
    <property type="protein sequence ID" value="KAH0555263.1"/>
    <property type="molecule type" value="Genomic_DNA"/>
</dbReference>